<accession>A0A0R1TNZ0</accession>
<dbReference type="InterPro" id="IPR010317">
    <property type="entry name" value="WxLIP_PGBD"/>
</dbReference>
<evidence type="ECO:0000256" key="2">
    <source>
        <dbReference type="SAM" id="SignalP"/>
    </source>
</evidence>
<dbReference type="RefSeq" id="WP_025020396.1">
    <property type="nucleotide sequence ID" value="NZ_AZFH01000067.1"/>
</dbReference>
<gene>
    <name evidence="5" type="ORF">FC36_GL000079</name>
</gene>
<dbReference type="Pfam" id="PF11797">
    <property type="entry name" value="WxLIP_HBD"/>
    <property type="match status" value="1"/>
</dbReference>
<keyword evidence="1" id="KW-1133">Transmembrane helix</keyword>
<organism evidence="5 6">
    <name type="scientific">Ligilactobacillus equi DSM 15833 = JCM 10991</name>
    <dbReference type="NCBI Taxonomy" id="1423740"/>
    <lineage>
        <taxon>Bacteria</taxon>
        <taxon>Bacillati</taxon>
        <taxon>Bacillota</taxon>
        <taxon>Bacilli</taxon>
        <taxon>Lactobacillales</taxon>
        <taxon>Lactobacillaceae</taxon>
        <taxon>Ligilactobacillus</taxon>
    </lineage>
</organism>
<keyword evidence="2" id="KW-0732">Signal</keyword>
<dbReference type="PATRIC" id="fig|1423740.3.peg.84"/>
<dbReference type="InterPro" id="IPR021759">
    <property type="entry name" value="WxLIP_HBD"/>
</dbReference>
<feature type="transmembrane region" description="Helical" evidence="1">
    <location>
        <begin position="304"/>
        <end position="322"/>
    </location>
</feature>
<sequence>MKKFFYLFCMVVGSLWLLFFPPQVAANSTAFTVRTPMPSNSYHNKANSLNILLQKNQKQTINVTIRNLTNDKQTLSVAPRTGYTNNLARIAYNLNDVSKKTNPTIKLGEVLTGPKTITLLPSQTKIVKYYITMPNKNYQGILIGALYFQNIKTADKKNAADKIHKVTLRINVRNQKSKATTANLSVKNTTLTVNHSKNDSPAIKLTLQNVTVEKLSGATLTTSLSQNGNVLYQQTRKNRTIAPKSTFDYFLNLNNQKVKPGNYQLEFKVITKNRTWRYSTPLKISKTQATKINQTATIQNNDNLLWKLSLMAIIIIIFLTYYRPYRRTQR</sequence>
<proteinExistence type="predicted"/>
<dbReference type="STRING" id="1423740.FC36_GL000079"/>
<name>A0A0R1TNZ0_9LACO</name>
<dbReference type="EMBL" id="AZFH01000067">
    <property type="protein sequence ID" value="KRL80243.1"/>
    <property type="molecule type" value="Genomic_DNA"/>
</dbReference>
<keyword evidence="1" id="KW-0472">Membrane</keyword>
<evidence type="ECO:0000259" key="4">
    <source>
        <dbReference type="Pfam" id="PF11797"/>
    </source>
</evidence>
<evidence type="ECO:0000256" key="1">
    <source>
        <dbReference type="SAM" id="Phobius"/>
    </source>
</evidence>
<dbReference type="Proteomes" id="UP000051048">
    <property type="component" value="Unassembled WGS sequence"/>
</dbReference>
<evidence type="ECO:0000259" key="3">
    <source>
        <dbReference type="Pfam" id="PF06030"/>
    </source>
</evidence>
<feature type="domain" description="WxL Interacting Protein host binding" evidence="4">
    <location>
        <begin position="167"/>
        <end position="294"/>
    </location>
</feature>
<reference evidence="5 6" key="1">
    <citation type="journal article" date="2015" name="Genome Announc.">
        <title>Expanding the biotechnology potential of lactobacilli through comparative genomics of 213 strains and associated genera.</title>
        <authorList>
            <person name="Sun Z."/>
            <person name="Harris H.M."/>
            <person name="McCann A."/>
            <person name="Guo C."/>
            <person name="Argimon S."/>
            <person name="Zhang W."/>
            <person name="Yang X."/>
            <person name="Jeffery I.B."/>
            <person name="Cooney J.C."/>
            <person name="Kagawa T.F."/>
            <person name="Liu W."/>
            <person name="Song Y."/>
            <person name="Salvetti E."/>
            <person name="Wrobel A."/>
            <person name="Rasinkangas P."/>
            <person name="Parkhill J."/>
            <person name="Rea M.C."/>
            <person name="O'Sullivan O."/>
            <person name="Ritari J."/>
            <person name="Douillard F.P."/>
            <person name="Paul Ross R."/>
            <person name="Yang R."/>
            <person name="Briner A.E."/>
            <person name="Felis G.E."/>
            <person name="de Vos W.M."/>
            <person name="Barrangou R."/>
            <person name="Klaenhammer T.R."/>
            <person name="Caufield P.W."/>
            <person name="Cui Y."/>
            <person name="Zhang H."/>
            <person name="O'Toole P.W."/>
        </authorList>
    </citation>
    <scope>NUCLEOTIDE SEQUENCE [LARGE SCALE GENOMIC DNA]</scope>
    <source>
        <strain evidence="5 6">DSM 15833</strain>
    </source>
</reference>
<protein>
    <submittedName>
        <fullName evidence="5">Uncharacterized protein</fullName>
    </submittedName>
</protein>
<evidence type="ECO:0000313" key="6">
    <source>
        <dbReference type="Proteomes" id="UP000051048"/>
    </source>
</evidence>
<dbReference type="OrthoDB" id="2148359at2"/>
<dbReference type="Pfam" id="PF06030">
    <property type="entry name" value="WxLIP_PGBD"/>
    <property type="match status" value="1"/>
</dbReference>
<keyword evidence="1" id="KW-0812">Transmembrane</keyword>
<dbReference type="AlphaFoldDB" id="A0A0R1TNZ0"/>
<comment type="caution">
    <text evidence="5">The sequence shown here is derived from an EMBL/GenBank/DDBJ whole genome shotgun (WGS) entry which is preliminary data.</text>
</comment>
<feature type="domain" description="WxL Interacting Protein peptidoglycan binding" evidence="3">
    <location>
        <begin position="31"/>
        <end position="149"/>
    </location>
</feature>
<feature type="chain" id="PRO_5039126067" evidence="2">
    <location>
        <begin position="26"/>
        <end position="330"/>
    </location>
</feature>
<feature type="signal peptide" evidence="2">
    <location>
        <begin position="1"/>
        <end position="25"/>
    </location>
</feature>
<evidence type="ECO:0000313" key="5">
    <source>
        <dbReference type="EMBL" id="KRL80243.1"/>
    </source>
</evidence>